<name>A0A3S5AI44_9PLAT</name>
<keyword evidence="3" id="KW-1185">Reference proteome</keyword>
<feature type="region of interest" description="Disordered" evidence="1">
    <location>
        <begin position="47"/>
        <end position="70"/>
    </location>
</feature>
<sequence>MTSLSTRLSRRPLSLAPLNYRYLCLFVALISAFRGACRLVASSRPNQLAGSGLRSGSGSGPSFTCPSYFR</sequence>
<dbReference type="EMBL" id="CAAALY010106547">
    <property type="protein sequence ID" value="VEL29825.1"/>
    <property type="molecule type" value="Genomic_DNA"/>
</dbReference>
<dbReference type="Proteomes" id="UP000784294">
    <property type="component" value="Unassembled WGS sequence"/>
</dbReference>
<evidence type="ECO:0000313" key="2">
    <source>
        <dbReference type="EMBL" id="VEL29825.1"/>
    </source>
</evidence>
<protein>
    <submittedName>
        <fullName evidence="2">Uncharacterized protein</fullName>
    </submittedName>
</protein>
<gene>
    <name evidence="2" type="ORF">PXEA_LOCUS23265</name>
</gene>
<dbReference type="AlphaFoldDB" id="A0A3S5AI44"/>
<reference evidence="2" key="1">
    <citation type="submission" date="2018-11" db="EMBL/GenBank/DDBJ databases">
        <authorList>
            <consortium name="Pathogen Informatics"/>
        </authorList>
    </citation>
    <scope>NUCLEOTIDE SEQUENCE</scope>
</reference>
<evidence type="ECO:0000256" key="1">
    <source>
        <dbReference type="SAM" id="MobiDB-lite"/>
    </source>
</evidence>
<proteinExistence type="predicted"/>
<evidence type="ECO:0000313" key="3">
    <source>
        <dbReference type="Proteomes" id="UP000784294"/>
    </source>
</evidence>
<comment type="caution">
    <text evidence="2">The sequence shown here is derived from an EMBL/GenBank/DDBJ whole genome shotgun (WGS) entry which is preliminary data.</text>
</comment>
<organism evidence="2 3">
    <name type="scientific">Protopolystoma xenopodis</name>
    <dbReference type="NCBI Taxonomy" id="117903"/>
    <lineage>
        <taxon>Eukaryota</taxon>
        <taxon>Metazoa</taxon>
        <taxon>Spiralia</taxon>
        <taxon>Lophotrochozoa</taxon>
        <taxon>Platyhelminthes</taxon>
        <taxon>Monogenea</taxon>
        <taxon>Polyopisthocotylea</taxon>
        <taxon>Polystomatidea</taxon>
        <taxon>Polystomatidae</taxon>
        <taxon>Protopolystoma</taxon>
    </lineage>
</organism>
<accession>A0A3S5AI44</accession>